<organism evidence="1 2">
    <name type="scientific">Microbacterium protaetiae</name>
    <dbReference type="NCBI Taxonomy" id="2509458"/>
    <lineage>
        <taxon>Bacteria</taxon>
        <taxon>Bacillati</taxon>
        <taxon>Actinomycetota</taxon>
        <taxon>Actinomycetes</taxon>
        <taxon>Micrococcales</taxon>
        <taxon>Microbacteriaceae</taxon>
        <taxon>Microbacterium</taxon>
    </lineage>
</organism>
<proteinExistence type="predicted"/>
<evidence type="ECO:0000313" key="2">
    <source>
        <dbReference type="Proteomes" id="UP000293995"/>
    </source>
</evidence>
<dbReference type="EMBL" id="CP035494">
    <property type="protein sequence ID" value="QAY60903.1"/>
    <property type="molecule type" value="Genomic_DNA"/>
</dbReference>
<dbReference type="RefSeq" id="WP_129391269.1">
    <property type="nucleotide sequence ID" value="NZ_CP035494.1"/>
</dbReference>
<gene>
    <name evidence="1" type="ORF">ET475_13500</name>
</gene>
<dbReference type="OrthoDB" id="3579809at2"/>
<name>A0A4P6EHC3_9MICO</name>
<reference evidence="1 2" key="1">
    <citation type="submission" date="2019-01" db="EMBL/GenBank/DDBJ databases">
        <title>Genome sequencing of strain DFW100M-13.</title>
        <authorList>
            <person name="Heo J."/>
            <person name="Kim S.-J."/>
            <person name="Kim J.-S."/>
            <person name="Hong S.-B."/>
            <person name="Kwon S.-W."/>
        </authorList>
    </citation>
    <scope>NUCLEOTIDE SEQUENCE [LARGE SCALE GENOMIC DNA]</scope>
    <source>
        <strain evidence="1 2">DFW100M-13</strain>
    </source>
</reference>
<keyword evidence="2" id="KW-1185">Reference proteome</keyword>
<accession>A0A4P6EHC3</accession>
<evidence type="ECO:0000313" key="1">
    <source>
        <dbReference type="EMBL" id="QAY60903.1"/>
    </source>
</evidence>
<protein>
    <submittedName>
        <fullName evidence="1">Uncharacterized protein</fullName>
    </submittedName>
</protein>
<dbReference type="Proteomes" id="UP000293995">
    <property type="component" value="Chromosome"/>
</dbReference>
<dbReference type="KEGG" id="mprt:ET475_13500"/>
<dbReference type="AlphaFoldDB" id="A0A4P6EHC3"/>
<sequence>MTELAEAVGRVVLEAAGVGDGDALDAPAHLAIIAASARAEGEARDMLHASVIAARAGGVSWARIGKQLGMTRQAAQQRFGAAIDEFENETERWLGPVTAFDEMRELEIAGRAGWHTVEAGLLSHRMVRGETQWQHRRVLWRASGAAERAEGWQVGCRAFPWVYLVRDTGLPIQKTAGAA</sequence>